<organism evidence="2">
    <name type="scientific">Klebsiella pneumoniae</name>
    <dbReference type="NCBI Taxonomy" id="573"/>
    <lineage>
        <taxon>Bacteria</taxon>
        <taxon>Pseudomonadati</taxon>
        <taxon>Pseudomonadota</taxon>
        <taxon>Gammaproteobacteria</taxon>
        <taxon>Enterobacterales</taxon>
        <taxon>Enterobacteriaceae</taxon>
        <taxon>Klebsiella/Raoultella group</taxon>
        <taxon>Klebsiella</taxon>
        <taxon>Klebsiella pneumoniae complex</taxon>
    </lineage>
</organism>
<evidence type="ECO:0000256" key="1">
    <source>
        <dbReference type="SAM" id="SignalP"/>
    </source>
</evidence>
<name>A0A483F077_KLEPN</name>
<dbReference type="AlphaFoldDB" id="A0A483F077"/>
<proteinExistence type="predicted"/>
<gene>
    <name evidence="2" type="primary">tssJ</name>
    <name evidence="2" type="ORF">ETE62_25705</name>
</gene>
<dbReference type="PANTHER" id="PTHR37625">
    <property type="entry name" value="OUTER MEMBRANE LIPOPROTEIN-RELATED"/>
    <property type="match status" value="1"/>
</dbReference>
<dbReference type="InterPro" id="IPR038706">
    <property type="entry name" value="Type_VI_SciN-like_sf"/>
</dbReference>
<feature type="chain" id="PRO_5030094949" evidence="1">
    <location>
        <begin position="21"/>
        <end position="250"/>
    </location>
</feature>
<comment type="caution">
    <text evidence="2">The sequence shown here is derived from an EMBL/GenBank/DDBJ whole genome shotgun (WGS) entry which is preliminary data.</text>
</comment>
<dbReference type="NCBIfam" id="TIGR03352">
    <property type="entry name" value="VI_chp_3"/>
    <property type="match status" value="1"/>
</dbReference>
<feature type="signal peptide" evidence="1">
    <location>
        <begin position="1"/>
        <end position="20"/>
    </location>
</feature>
<dbReference type="Gene3D" id="2.60.40.4150">
    <property type="entry name" value="Type VI secretion system, lipoprotein SciN"/>
    <property type="match status" value="1"/>
</dbReference>
<dbReference type="PANTHER" id="PTHR37625:SF4">
    <property type="entry name" value="OUTER MEMBRANE LIPOPROTEIN"/>
    <property type="match status" value="1"/>
</dbReference>
<sequence length="250" mass="26771">MTFPSWWALTLIACSLFAGCGLTQTVTDGTVSITKSIFYKKIKTLHLDFTPRTAINADGAQTPLATMVRVYQLRDRKAVDAADYQTLLRRADTVLKDDVLASKALLVMPNGSVTLNMPMDEDAQFVAVVGLFARTGPLSLKASEGPVEMQAQNASLQLFAEKKLMLSSAGDILFVGKKRITLIGGGSYLKLEAGKVEYGTTAMYLRRVKRTMAAGAASIPVKASTGGGICLSCLMKAAMNGDTFVIRGES</sequence>
<keyword evidence="2" id="KW-0449">Lipoprotein</keyword>
<accession>A0A483F077</accession>
<dbReference type="Pfam" id="PF12790">
    <property type="entry name" value="T6SS-SciN"/>
    <property type="match status" value="1"/>
</dbReference>
<evidence type="ECO:0000313" key="2">
    <source>
        <dbReference type="EMBL" id="TCW89445.1"/>
    </source>
</evidence>
<protein>
    <submittedName>
        <fullName evidence="2">Type VI secretion system lipoprotein TssJ</fullName>
    </submittedName>
</protein>
<keyword evidence="1" id="KW-0732">Signal</keyword>
<reference evidence="2" key="1">
    <citation type="submission" date="2019-01" db="EMBL/GenBank/DDBJ databases">
        <authorList>
            <person name="Lista F."/>
            <person name="Anselmo A."/>
        </authorList>
    </citation>
    <scope>NUCLEOTIDE SEQUENCE</scope>
    <source>
        <strain evidence="2">22S</strain>
    </source>
</reference>
<dbReference type="EMBL" id="SDCA01000058">
    <property type="protein sequence ID" value="TCW89445.1"/>
    <property type="molecule type" value="Genomic_DNA"/>
</dbReference>
<dbReference type="InterPro" id="IPR017734">
    <property type="entry name" value="T6SS_SciN"/>
</dbReference>
<dbReference type="RefSeq" id="WP_083566682.1">
    <property type="nucleotide sequence ID" value="NZ_BAACAH010000025.1"/>
</dbReference>